<evidence type="ECO:0000256" key="1">
    <source>
        <dbReference type="SAM" id="SignalP"/>
    </source>
</evidence>
<accession>A0A183IFW7</accession>
<dbReference type="EMBL" id="UZAM01007260">
    <property type="protein sequence ID" value="VDO97877.1"/>
    <property type="molecule type" value="Genomic_DNA"/>
</dbReference>
<gene>
    <name evidence="2" type="ORF">SBAD_LOCUS2511</name>
</gene>
<protein>
    <submittedName>
        <fullName evidence="4">CX domain-containing protein</fullName>
    </submittedName>
</protein>
<reference evidence="2 3" key="2">
    <citation type="submission" date="2018-11" db="EMBL/GenBank/DDBJ databases">
        <authorList>
            <consortium name="Pathogen Informatics"/>
        </authorList>
    </citation>
    <scope>NUCLEOTIDE SEQUENCE [LARGE SCALE GENOMIC DNA]</scope>
</reference>
<evidence type="ECO:0000313" key="2">
    <source>
        <dbReference type="EMBL" id="VDO97877.1"/>
    </source>
</evidence>
<organism evidence="4">
    <name type="scientific">Soboliphyme baturini</name>
    <dbReference type="NCBI Taxonomy" id="241478"/>
    <lineage>
        <taxon>Eukaryota</taxon>
        <taxon>Metazoa</taxon>
        <taxon>Ecdysozoa</taxon>
        <taxon>Nematoda</taxon>
        <taxon>Enoplea</taxon>
        <taxon>Dorylaimia</taxon>
        <taxon>Dioctophymatida</taxon>
        <taxon>Dioctophymatoidea</taxon>
        <taxon>Soboliphymatidae</taxon>
        <taxon>Soboliphyme</taxon>
    </lineage>
</organism>
<keyword evidence="1" id="KW-0732">Signal</keyword>
<evidence type="ECO:0000313" key="4">
    <source>
        <dbReference type="WBParaSite" id="SBAD_0000263401-mRNA-1"/>
    </source>
</evidence>
<name>A0A183IFW7_9BILA</name>
<sequence>MGGRVAWLLLFFLCLPSPVASFKFGKKPKHGKVDSVYKSQPKHDTSHGLSYVKNKGRLHGLMKNPRTKGILAGLIAGYAAYKVGKATSKLFRNGMYYYMGDRYYPGPGYGKITCQYQVEEGAQNFNAFYEDKTPVRRILFE</sequence>
<dbReference type="Proteomes" id="UP000270296">
    <property type="component" value="Unassembled WGS sequence"/>
</dbReference>
<keyword evidence="3" id="KW-1185">Reference proteome</keyword>
<feature type="chain" id="PRO_5043140055" evidence="1">
    <location>
        <begin position="22"/>
        <end position="141"/>
    </location>
</feature>
<proteinExistence type="predicted"/>
<dbReference type="AlphaFoldDB" id="A0A183IFW7"/>
<reference evidence="4" key="1">
    <citation type="submission" date="2016-06" db="UniProtKB">
        <authorList>
            <consortium name="WormBaseParasite"/>
        </authorList>
    </citation>
    <scope>IDENTIFICATION</scope>
</reference>
<dbReference type="WBParaSite" id="SBAD_0000263401-mRNA-1">
    <property type="protein sequence ID" value="SBAD_0000263401-mRNA-1"/>
    <property type="gene ID" value="SBAD_0000263401"/>
</dbReference>
<feature type="signal peptide" evidence="1">
    <location>
        <begin position="1"/>
        <end position="21"/>
    </location>
</feature>
<evidence type="ECO:0000313" key="3">
    <source>
        <dbReference type="Proteomes" id="UP000270296"/>
    </source>
</evidence>